<keyword evidence="2" id="KW-0812">Transmembrane</keyword>
<feature type="transmembrane region" description="Helical" evidence="2">
    <location>
        <begin position="313"/>
        <end position="336"/>
    </location>
</feature>
<feature type="transmembrane region" description="Helical" evidence="2">
    <location>
        <begin position="348"/>
        <end position="371"/>
    </location>
</feature>
<reference evidence="3" key="1">
    <citation type="submission" date="2020-07" db="EMBL/GenBank/DDBJ databases">
        <title>Huge and variable diversity of episymbiotic CPR bacteria and DPANN archaea in groundwater ecosystems.</title>
        <authorList>
            <person name="He C.Y."/>
            <person name="Keren R."/>
            <person name="Whittaker M."/>
            <person name="Farag I.F."/>
            <person name="Doudna J."/>
            <person name="Cate J.H.D."/>
            <person name="Banfield J.F."/>
        </authorList>
    </citation>
    <scope>NUCLEOTIDE SEQUENCE</scope>
    <source>
        <strain evidence="3">NC_groundwater_17_Pr7_B-0.1um_64_12</strain>
    </source>
</reference>
<feature type="transmembrane region" description="Helical" evidence="2">
    <location>
        <begin position="453"/>
        <end position="470"/>
    </location>
</feature>
<dbReference type="GO" id="GO:0006596">
    <property type="term" value="P:polyamine biosynthetic process"/>
    <property type="evidence" value="ECO:0007669"/>
    <property type="project" value="UniProtKB-KW"/>
</dbReference>
<evidence type="ECO:0000256" key="1">
    <source>
        <dbReference type="ARBA" id="ARBA00023115"/>
    </source>
</evidence>
<comment type="caution">
    <text evidence="3">The sequence shown here is derived from an EMBL/GenBank/DDBJ whole genome shotgun (WGS) entry which is preliminary data.</text>
</comment>
<dbReference type="NCBIfam" id="NF037959">
    <property type="entry name" value="MFS_SpdSyn"/>
    <property type="match status" value="1"/>
</dbReference>
<evidence type="ECO:0000256" key="2">
    <source>
        <dbReference type="SAM" id="Phobius"/>
    </source>
</evidence>
<feature type="transmembrane region" description="Helical" evidence="2">
    <location>
        <begin position="377"/>
        <end position="392"/>
    </location>
</feature>
<feature type="transmembrane region" description="Helical" evidence="2">
    <location>
        <begin position="260"/>
        <end position="280"/>
    </location>
</feature>
<dbReference type="PANTHER" id="PTHR43317">
    <property type="entry name" value="THERMOSPERMINE SYNTHASE ACAULIS5"/>
    <property type="match status" value="1"/>
</dbReference>
<organism evidence="3 4">
    <name type="scientific">Fimbriimonas ginsengisoli</name>
    <dbReference type="NCBI Taxonomy" id="1005039"/>
    <lineage>
        <taxon>Bacteria</taxon>
        <taxon>Bacillati</taxon>
        <taxon>Armatimonadota</taxon>
        <taxon>Fimbriimonadia</taxon>
        <taxon>Fimbriimonadales</taxon>
        <taxon>Fimbriimonadaceae</taxon>
        <taxon>Fimbriimonas</taxon>
    </lineage>
</organism>
<feature type="transmembrane region" description="Helical" evidence="2">
    <location>
        <begin position="70"/>
        <end position="87"/>
    </location>
</feature>
<feature type="transmembrane region" description="Helical" evidence="2">
    <location>
        <begin position="107"/>
        <end position="131"/>
    </location>
</feature>
<feature type="transmembrane region" description="Helical" evidence="2">
    <location>
        <begin position="233"/>
        <end position="254"/>
    </location>
</feature>
<gene>
    <name evidence="3" type="ORF">HYR64_03190</name>
</gene>
<dbReference type="Gene3D" id="3.40.50.150">
    <property type="entry name" value="Vaccinia Virus protein VP39"/>
    <property type="match status" value="1"/>
</dbReference>
<dbReference type="AlphaFoldDB" id="A0A931LTY8"/>
<feature type="transmembrane region" description="Helical" evidence="2">
    <location>
        <begin position="185"/>
        <end position="204"/>
    </location>
</feature>
<proteinExistence type="predicted"/>
<keyword evidence="1" id="KW-0620">Polyamine biosynthesis</keyword>
<feature type="transmembrane region" description="Helical" evidence="2">
    <location>
        <begin position="40"/>
        <end position="58"/>
    </location>
</feature>
<keyword evidence="2" id="KW-1133">Transmembrane helix</keyword>
<evidence type="ECO:0000313" key="4">
    <source>
        <dbReference type="Proteomes" id="UP000727962"/>
    </source>
</evidence>
<sequence length="743" mass="81195">MRWLFTATIFLGSGLLFLVQPLIAKRLLPTFGGSPLVWNTSLLFFQLILLLGYLYAHLSIRKLGARRQAWLHVGVLGIGLLVLPIGMPEKLRSVYESALATNPHGVLAQPLPMLLLMLLAGVGLPFFAISAGAPTLQRWFSQTNHPRALNPYFLYQASNLASMVALIGYPSWFERLYRLDEQSRYWSYGYVALTGLVLACAIALNRVPQSAGNAAIESAPIADDVAPTWRRRLLWIFLTAGPSALLLGVTGYLTTNVAPIPLLWVAPLSLYLITYIIAFADRPWLSPTATRIFALMAAALPAFAFGFDRSGPISVIVPMHLICAFVVMLGCHSEVGRSRPSPTHLTEFYLWISLGGVLGGFFAAIVAPLTFVSLSEYPVALAACLVAIGLAARPRRSLVLDVVWPVLVGVAAFSALNGIGGGPLKIASLGQLDLWAWIGAVGLFVVVLRPIRYALTFAAAMAALGMATTLKPEETLLLAQRNFFGVHVVTSWQGTHRLVHGTTLHGAQFTDPILSRRPITYYGKRSGMGRIWTQFGPTGRFDQYAIVGLGAGTLTAFARPGSNLDIYEIDSSIERMARDPRLFTYLRDCPANVKVILGDARLRLASSQGNYGLIALDAFSSDAVPVHLMTEEAVRMYLSKLRPDGILSVHISNRYLRLEPEVAAIARDIGAVALTCEDLGLTPLRKANMESASIYVMVARSWDALKPLATDPDWRVAKTEPGIRAWTDDYSNILVSLRFDQKH</sequence>
<dbReference type="Proteomes" id="UP000727962">
    <property type="component" value="Unassembled WGS sequence"/>
</dbReference>
<evidence type="ECO:0000313" key="3">
    <source>
        <dbReference type="EMBL" id="MBI1756093.1"/>
    </source>
</evidence>
<dbReference type="PANTHER" id="PTHR43317:SF1">
    <property type="entry name" value="THERMOSPERMINE SYNTHASE ACAULIS5"/>
    <property type="match status" value="1"/>
</dbReference>
<dbReference type="SUPFAM" id="SSF53335">
    <property type="entry name" value="S-adenosyl-L-methionine-dependent methyltransferases"/>
    <property type="match status" value="1"/>
</dbReference>
<dbReference type="InterPro" id="IPR029063">
    <property type="entry name" value="SAM-dependent_MTases_sf"/>
</dbReference>
<dbReference type="EMBL" id="JACOSL010000022">
    <property type="protein sequence ID" value="MBI1756093.1"/>
    <property type="molecule type" value="Genomic_DNA"/>
</dbReference>
<feature type="transmembrane region" description="Helical" evidence="2">
    <location>
        <begin position="292"/>
        <end position="307"/>
    </location>
</feature>
<protein>
    <submittedName>
        <fullName evidence="3">Fused MFS/spermidine synthase</fullName>
    </submittedName>
</protein>
<keyword evidence="2" id="KW-0472">Membrane</keyword>
<feature type="transmembrane region" description="Helical" evidence="2">
    <location>
        <begin position="426"/>
        <end position="446"/>
    </location>
</feature>
<accession>A0A931LTY8</accession>
<feature type="transmembrane region" description="Helical" evidence="2">
    <location>
        <begin position="399"/>
        <end position="420"/>
    </location>
</feature>
<name>A0A931LTY8_FIMGI</name>
<feature type="transmembrane region" description="Helical" evidence="2">
    <location>
        <begin position="152"/>
        <end position="173"/>
    </location>
</feature>